<organism evidence="2 3">
    <name type="scientific">Rubroshorea leprosula</name>
    <dbReference type="NCBI Taxonomy" id="152421"/>
    <lineage>
        <taxon>Eukaryota</taxon>
        <taxon>Viridiplantae</taxon>
        <taxon>Streptophyta</taxon>
        <taxon>Embryophyta</taxon>
        <taxon>Tracheophyta</taxon>
        <taxon>Spermatophyta</taxon>
        <taxon>Magnoliopsida</taxon>
        <taxon>eudicotyledons</taxon>
        <taxon>Gunneridae</taxon>
        <taxon>Pentapetalae</taxon>
        <taxon>rosids</taxon>
        <taxon>malvids</taxon>
        <taxon>Malvales</taxon>
        <taxon>Dipterocarpaceae</taxon>
        <taxon>Rubroshorea</taxon>
    </lineage>
</organism>
<dbReference type="Proteomes" id="UP001054252">
    <property type="component" value="Unassembled WGS sequence"/>
</dbReference>
<comment type="caution">
    <text evidence="2">The sequence shown here is derived from an EMBL/GenBank/DDBJ whole genome shotgun (WGS) entry which is preliminary data.</text>
</comment>
<gene>
    <name evidence="2" type="ORF">SLEP1_g34910</name>
</gene>
<feature type="region of interest" description="Disordered" evidence="1">
    <location>
        <begin position="195"/>
        <end position="214"/>
    </location>
</feature>
<sequence length="261" mass="28844">MVGKAKMVGVFFCAGGALTTALCKGTTFKFHVHLLCITSKPDWTRGMLLLIGGNSYRGNILLTFMCRFKGRPDLYSYVESPGPDFCGGIRGTRAENRDFILELRSYFYMLGKIMEVKIKRLPLTNVVAHKQAKVVSEPIEMESSASATAVPDTLCVKQPQPGQSKIQRTIAVLLEFLMTTGNGSLATVGNIFDKPPESREQCNSKPTLPSHSNDGIWQQGSSLEWTPWHLKMGPLTLTNLLTAQASLEKAYEKLIPLFLLL</sequence>
<feature type="compositionally biased region" description="Polar residues" evidence="1">
    <location>
        <begin position="203"/>
        <end position="214"/>
    </location>
</feature>
<evidence type="ECO:0000313" key="3">
    <source>
        <dbReference type="Proteomes" id="UP001054252"/>
    </source>
</evidence>
<proteinExistence type="predicted"/>
<protein>
    <submittedName>
        <fullName evidence="2">Uncharacterized protein</fullName>
    </submittedName>
</protein>
<name>A0AAV5KLJ6_9ROSI</name>
<evidence type="ECO:0000313" key="2">
    <source>
        <dbReference type="EMBL" id="GKV25472.1"/>
    </source>
</evidence>
<reference evidence="2 3" key="1">
    <citation type="journal article" date="2021" name="Commun. Biol.">
        <title>The genome of Shorea leprosula (Dipterocarpaceae) highlights the ecological relevance of drought in aseasonal tropical rainforests.</title>
        <authorList>
            <person name="Ng K.K.S."/>
            <person name="Kobayashi M.J."/>
            <person name="Fawcett J.A."/>
            <person name="Hatakeyama M."/>
            <person name="Paape T."/>
            <person name="Ng C.H."/>
            <person name="Ang C.C."/>
            <person name="Tnah L.H."/>
            <person name="Lee C.T."/>
            <person name="Nishiyama T."/>
            <person name="Sese J."/>
            <person name="O'Brien M.J."/>
            <person name="Copetti D."/>
            <person name="Mohd Noor M.I."/>
            <person name="Ong R.C."/>
            <person name="Putra M."/>
            <person name="Sireger I.Z."/>
            <person name="Indrioko S."/>
            <person name="Kosugi Y."/>
            <person name="Izuno A."/>
            <person name="Isagi Y."/>
            <person name="Lee S.L."/>
            <person name="Shimizu K.K."/>
        </authorList>
    </citation>
    <scope>NUCLEOTIDE SEQUENCE [LARGE SCALE GENOMIC DNA]</scope>
    <source>
        <strain evidence="2">214</strain>
    </source>
</reference>
<accession>A0AAV5KLJ6</accession>
<dbReference type="EMBL" id="BPVZ01000069">
    <property type="protein sequence ID" value="GKV25472.1"/>
    <property type="molecule type" value="Genomic_DNA"/>
</dbReference>
<dbReference type="AlphaFoldDB" id="A0AAV5KLJ6"/>
<evidence type="ECO:0000256" key="1">
    <source>
        <dbReference type="SAM" id="MobiDB-lite"/>
    </source>
</evidence>
<keyword evidence="3" id="KW-1185">Reference proteome</keyword>